<dbReference type="InterPro" id="IPR036259">
    <property type="entry name" value="MFS_trans_sf"/>
</dbReference>
<evidence type="ECO:0000313" key="9">
    <source>
        <dbReference type="Proteomes" id="UP000828390"/>
    </source>
</evidence>
<evidence type="ECO:0000256" key="1">
    <source>
        <dbReference type="ARBA" id="ARBA00004141"/>
    </source>
</evidence>
<feature type="transmembrane region" description="Helical" evidence="6">
    <location>
        <begin position="287"/>
        <end position="311"/>
    </location>
</feature>
<keyword evidence="9" id="KW-1185">Reference proteome</keyword>
<feature type="transmembrane region" description="Helical" evidence="6">
    <location>
        <begin position="170"/>
        <end position="189"/>
    </location>
</feature>
<dbReference type="EMBL" id="JAIWYP010000008">
    <property type="protein sequence ID" value="KAH3789807.1"/>
    <property type="molecule type" value="Genomic_DNA"/>
</dbReference>
<accession>A0A9D4F0X3</accession>
<evidence type="ECO:0000256" key="4">
    <source>
        <dbReference type="ARBA" id="ARBA00023136"/>
    </source>
</evidence>
<comment type="subcellular location">
    <subcellularLocation>
        <location evidence="1">Membrane</location>
        <topology evidence="1">Multi-pass membrane protein</topology>
    </subcellularLocation>
</comment>
<comment type="caution">
    <text evidence="8">The sequence shown here is derived from an EMBL/GenBank/DDBJ whole genome shotgun (WGS) entry which is preliminary data.</text>
</comment>
<keyword evidence="3 6" id="KW-1133">Transmembrane helix</keyword>
<dbReference type="AlphaFoldDB" id="A0A9D4F0X3"/>
<gene>
    <name evidence="8" type="ORF">DPMN_167995</name>
</gene>
<dbReference type="GO" id="GO:0016020">
    <property type="term" value="C:membrane"/>
    <property type="evidence" value="ECO:0007669"/>
    <property type="project" value="UniProtKB-SubCell"/>
</dbReference>
<feature type="transmembrane region" description="Helical" evidence="6">
    <location>
        <begin position="103"/>
        <end position="121"/>
    </location>
</feature>
<reference evidence="8" key="2">
    <citation type="submission" date="2020-11" db="EMBL/GenBank/DDBJ databases">
        <authorList>
            <person name="McCartney M.A."/>
            <person name="Auch B."/>
            <person name="Kono T."/>
            <person name="Mallez S."/>
            <person name="Becker A."/>
            <person name="Gohl D.M."/>
            <person name="Silverstein K.A.T."/>
            <person name="Koren S."/>
            <person name="Bechman K.B."/>
            <person name="Herman A."/>
            <person name="Abrahante J.E."/>
            <person name="Garbe J."/>
        </authorList>
    </citation>
    <scope>NUCLEOTIDE SEQUENCE</scope>
    <source>
        <strain evidence="8">Duluth1</strain>
        <tissue evidence="8">Whole animal</tissue>
    </source>
</reference>
<feature type="transmembrane region" description="Helical" evidence="6">
    <location>
        <begin position="439"/>
        <end position="460"/>
    </location>
</feature>
<evidence type="ECO:0000256" key="3">
    <source>
        <dbReference type="ARBA" id="ARBA00022989"/>
    </source>
</evidence>
<feature type="transmembrane region" description="Helical" evidence="6">
    <location>
        <begin position="323"/>
        <end position="341"/>
    </location>
</feature>
<dbReference type="GO" id="GO:0022857">
    <property type="term" value="F:transmembrane transporter activity"/>
    <property type="evidence" value="ECO:0007669"/>
    <property type="project" value="InterPro"/>
</dbReference>
<feature type="region of interest" description="Disordered" evidence="5">
    <location>
        <begin position="1"/>
        <end position="22"/>
    </location>
</feature>
<feature type="domain" description="Major facilitator superfamily (MFS) profile" evidence="7">
    <location>
        <begin position="34"/>
        <end position="461"/>
    </location>
</feature>
<feature type="transmembrane region" description="Helical" evidence="6">
    <location>
        <begin position="76"/>
        <end position="96"/>
    </location>
</feature>
<feature type="transmembrane region" description="Helical" evidence="6">
    <location>
        <begin position="255"/>
        <end position="275"/>
    </location>
</feature>
<evidence type="ECO:0000256" key="6">
    <source>
        <dbReference type="SAM" id="Phobius"/>
    </source>
</evidence>
<dbReference type="InterPro" id="IPR011701">
    <property type="entry name" value="MFS"/>
</dbReference>
<name>A0A9D4F0X3_DREPO</name>
<evidence type="ECO:0000259" key="7">
    <source>
        <dbReference type="PROSITE" id="PS50850"/>
    </source>
</evidence>
<dbReference type="CDD" id="cd17399">
    <property type="entry name" value="MFS_MFSD7"/>
    <property type="match status" value="1"/>
</dbReference>
<dbReference type="PROSITE" id="PS50850">
    <property type="entry name" value="MFS"/>
    <property type="match status" value="1"/>
</dbReference>
<dbReference type="Gene3D" id="1.20.1250.20">
    <property type="entry name" value="MFS general substrate transporter like domains"/>
    <property type="match status" value="1"/>
</dbReference>
<sequence length="487" mass="53471">MAASMVDDDKQISHAKSTSSSLNGDGDGFKVYKRRWYILLVVFLLNLTNGMIWITFSPIADTTVPYYNITPFQVNILVLVFAIASIPLGFVASWLLDTLGLRLSLILAAWLNGIGSLLRNVSTFESVPLGYRFTVCLTGQILAACAQPFIMFAPTKLAALWFAGDQRATANMMASMANPLGIMVANLLAPNIVQQQQDIPTLLWIITAPTLATLLMATFGVCSSIPPTPPTSSAEEKSEPFFQGLKQILRNRHYWVLNFVFGAGLALFTAFSSFFDQMLCPRGYSDMYAGMCGALMIGTGSLGAVAAGIYVDRTKRFEEVVKICWCLSCLFGIGFVQFARFRDQHVVVAVMVSLFGGFGFAIYPICMELAVEVTYPVAEATSAGLMIISGQIQGVIYMLAMQFMATDLSEYELSLGTGCSTSIQKANDFTPQDWTDPGLFVSVVATVSAFILITFFKAVYRRMNKEQQIAAARIMNQRIEIRPEVHM</sequence>
<evidence type="ECO:0000256" key="2">
    <source>
        <dbReference type="ARBA" id="ARBA00022692"/>
    </source>
</evidence>
<feature type="transmembrane region" description="Helical" evidence="6">
    <location>
        <begin position="141"/>
        <end position="163"/>
    </location>
</feature>
<keyword evidence="2 6" id="KW-0812">Transmembrane</keyword>
<reference evidence="8" key="1">
    <citation type="journal article" date="2019" name="bioRxiv">
        <title>The Genome of the Zebra Mussel, Dreissena polymorpha: A Resource for Invasive Species Research.</title>
        <authorList>
            <person name="McCartney M.A."/>
            <person name="Auch B."/>
            <person name="Kono T."/>
            <person name="Mallez S."/>
            <person name="Zhang Y."/>
            <person name="Obille A."/>
            <person name="Becker A."/>
            <person name="Abrahante J.E."/>
            <person name="Garbe J."/>
            <person name="Badalamenti J.P."/>
            <person name="Herman A."/>
            <person name="Mangelson H."/>
            <person name="Liachko I."/>
            <person name="Sullivan S."/>
            <person name="Sone E.D."/>
            <person name="Koren S."/>
            <person name="Silverstein K.A.T."/>
            <person name="Beckman K.B."/>
            <person name="Gohl D.M."/>
        </authorList>
    </citation>
    <scope>NUCLEOTIDE SEQUENCE</scope>
    <source>
        <strain evidence="8">Duluth1</strain>
        <tissue evidence="8">Whole animal</tissue>
    </source>
</reference>
<dbReference type="SUPFAM" id="SSF103473">
    <property type="entry name" value="MFS general substrate transporter"/>
    <property type="match status" value="1"/>
</dbReference>
<feature type="transmembrane region" description="Helical" evidence="6">
    <location>
        <begin position="383"/>
        <end position="405"/>
    </location>
</feature>
<proteinExistence type="predicted"/>
<organism evidence="8 9">
    <name type="scientific">Dreissena polymorpha</name>
    <name type="common">Zebra mussel</name>
    <name type="synonym">Mytilus polymorpha</name>
    <dbReference type="NCBI Taxonomy" id="45954"/>
    <lineage>
        <taxon>Eukaryota</taxon>
        <taxon>Metazoa</taxon>
        <taxon>Spiralia</taxon>
        <taxon>Lophotrochozoa</taxon>
        <taxon>Mollusca</taxon>
        <taxon>Bivalvia</taxon>
        <taxon>Autobranchia</taxon>
        <taxon>Heteroconchia</taxon>
        <taxon>Euheterodonta</taxon>
        <taxon>Imparidentia</taxon>
        <taxon>Neoheterodontei</taxon>
        <taxon>Myida</taxon>
        <taxon>Dreissenoidea</taxon>
        <taxon>Dreissenidae</taxon>
        <taxon>Dreissena</taxon>
    </lineage>
</organism>
<feature type="transmembrane region" description="Helical" evidence="6">
    <location>
        <begin position="36"/>
        <end position="56"/>
    </location>
</feature>
<protein>
    <recommendedName>
        <fullName evidence="7">Major facilitator superfamily (MFS) profile domain-containing protein</fullName>
    </recommendedName>
</protein>
<dbReference type="InterPro" id="IPR049680">
    <property type="entry name" value="FLVCR1-2_SLC49-like"/>
</dbReference>
<dbReference type="Proteomes" id="UP000828390">
    <property type="component" value="Unassembled WGS sequence"/>
</dbReference>
<evidence type="ECO:0000313" key="8">
    <source>
        <dbReference type="EMBL" id="KAH3789807.1"/>
    </source>
</evidence>
<dbReference type="PANTHER" id="PTHR10924">
    <property type="entry name" value="MAJOR FACILITATOR SUPERFAMILY PROTEIN-RELATED"/>
    <property type="match status" value="1"/>
</dbReference>
<evidence type="ECO:0000256" key="5">
    <source>
        <dbReference type="SAM" id="MobiDB-lite"/>
    </source>
</evidence>
<dbReference type="InterPro" id="IPR020846">
    <property type="entry name" value="MFS_dom"/>
</dbReference>
<dbReference type="OrthoDB" id="422206at2759"/>
<dbReference type="PANTHER" id="PTHR10924:SF6">
    <property type="entry name" value="SOLUTE CARRIER FAMILY 49 MEMBER A3"/>
    <property type="match status" value="1"/>
</dbReference>
<dbReference type="Pfam" id="PF07690">
    <property type="entry name" value="MFS_1"/>
    <property type="match status" value="1"/>
</dbReference>
<keyword evidence="4 6" id="KW-0472">Membrane</keyword>
<feature type="transmembrane region" description="Helical" evidence="6">
    <location>
        <begin position="347"/>
        <end position="371"/>
    </location>
</feature>
<feature type="transmembrane region" description="Helical" evidence="6">
    <location>
        <begin position="201"/>
        <end position="222"/>
    </location>
</feature>